<proteinExistence type="predicted"/>
<accession>A0ABT4GQA3</accession>
<comment type="caution">
    <text evidence="1">The sequence shown here is derived from an EMBL/GenBank/DDBJ whole genome shotgun (WGS) entry which is preliminary data.</text>
</comment>
<evidence type="ECO:0000313" key="1">
    <source>
        <dbReference type="EMBL" id="MCY9698398.1"/>
    </source>
</evidence>
<organism evidence="1 2">
    <name type="scientific">Paenibacillus alginolyticus</name>
    <dbReference type="NCBI Taxonomy" id="59839"/>
    <lineage>
        <taxon>Bacteria</taxon>
        <taxon>Bacillati</taxon>
        <taxon>Bacillota</taxon>
        <taxon>Bacilli</taxon>
        <taxon>Bacillales</taxon>
        <taxon>Paenibacillaceae</taxon>
        <taxon>Paenibacillus</taxon>
    </lineage>
</organism>
<name>A0ABT4GQA3_9BACL</name>
<dbReference type="RefSeq" id="WP_268618818.1">
    <property type="nucleotide sequence ID" value="NZ_JAMDMX010000252.1"/>
</dbReference>
<evidence type="ECO:0000313" key="2">
    <source>
        <dbReference type="Proteomes" id="UP001527099"/>
    </source>
</evidence>
<keyword evidence="2" id="KW-1185">Reference proteome</keyword>
<reference evidence="1 2" key="1">
    <citation type="submission" date="2022-05" db="EMBL/GenBank/DDBJ databases">
        <title>Genome Sequencing of Bee-Associated Microbes.</title>
        <authorList>
            <person name="Dunlap C."/>
        </authorList>
    </citation>
    <scope>NUCLEOTIDE SEQUENCE [LARGE SCALE GENOMIC DNA]</scope>
    <source>
        <strain evidence="1 2">NRRL B-14421</strain>
    </source>
</reference>
<dbReference type="Proteomes" id="UP001527099">
    <property type="component" value="Unassembled WGS sequence"/>
</dbReference>
<sequence length="49" mass="5707">MVYRVKHKETGEEKTLSHTEVNDMDYGDNGQIVVFDTKMEAYILLDDEV</sequence>
<protein>
    <submittedName>
        <fullName evidence="1">Uncharacterized protein</fullName>
    </submittedName>
</protein>
<dbReference type="EMBL" id="JAMDMX010000252">
    <property type="protein sequence ID" value="MCY9698398.1"/>
    <property type="molecule type" value="Genomic_DNA"/>
</dbReference>
<gene>
    <name evidence="1" type="ORF">M5X19_37010</name>
</gene>